<sequence length="72" mass="8503">MMSFQRRRWGWGICSTLFFSPFPTLVVSSLFLPWTEGMDGWVVEKKYAMTSVVPIPDHPRRTRIPNIRDLLF</sequence>
<proteinExistence type="predicted"/>
<organism evidence="1 2">
    <name type="scientific">Aspergillus tubingensis (strain CBS 134.48)</name>
    <dbReference type="NCBI Taxonomy" id="767770"/>
    <lineage>
        <taxon>Eukaryota</taxon>
        <taxon>Fungi</taxon>
        <taxon>Dikarya</taxon>
        <taxon>Ascomycota</taxon>
        <taxon>Pezizomycotina</taxon>
        <taxon>Eurotiomycetes</taxon>
        <taxon>Eurotiomycetidae</taxon>
        <taxon>Eurotiales</taxon>
        <taxon>Aspergillaceae</taxon>
        <taxon>Aspergillus</taxon>
        <taxon>Aspergillus subgen. Circumdati</taxon>
    </lineage>
</organism>
<name>A0A1L9NIN6_ASPTC</name>
<dbReference type="AlphaFoldDB" id="A0A1L9NIN6"/>
<protein>
    <submittedName>
        <fullName evidence="1">Uncharacterized protein</fullName>
    </submittedName>
</protein>
<keyword evidence="2" id="KW-1185">Reference proteome</keyword>
<dbReference type="EMBL" id="KV878178">
    <property type="protein sequence ID" value="OJI89042.1"/>
    <property type="molecule type" value="Genomic_DNA"/>
</dbReference>
<gene>
    <name evidence="1" type="ORF">ASPTUDRAFT_50011</name>
</gene>
<reference evidence="2" key="1">
    <citation type="journal article" date="2017" name="Genome Biol.">
        <title>Comparative genomics reveals high biological diversity and specific adaptations in the industrially and medically important fungal genus Aspergillus.</title>
        <authorList>
            <person name="de Vries R.P."/>
            <person name="Riley R."/>
            <person name="Wiebenga A."/>
            <person name="Aguilar-Osorio G."/>
            <person name="Amillis S."/>
            <person name="Uchima C.A."/>
            <person name="Anderluh G."/>
            <person name="Asadollahi M."/>
            <person name="Askin M."/>
            <person name="Barry K."/>
            <person name="Battaglia E."/>
            <person name="Bayram O."/>
            <person name="Benocci T."/>
            <person name="Braus-Stromeyer S.A."/>
            <person name="Caldana C."/>
            <person name="Canovas D."/>
            <person name="Cerqueira G.C."/>
            <person name="Chen F."/>
            <person name="Chen W."/>
            <person name="Choi C."/>
            <person name="Clum A."/>
            <person name="Dos Santos R.A."/>
            <person name="Damasio A.R."/>
            <person name="Diallinas G."/>
            <person name="Emri T."/>
            <person name="Fekete E."/>
            <person name="Flipphi M."/>
            <person name="Freyberg S."/>
            <person name="Gallo A."/>
            <person name="Gournas C."/>
            <person name="Habgood R."/>
            <person name="Hainaut M."/>
            <person name="Harispe M.L."/>
            <person name="Henrissat B."/>
            <person name="Hilden K.S."/>
            <person name="Hope R."/>
            <person name="Hossain A."/>
            <person name="Karabika E."/>
            <person name="Karaffa L."/>
            <person name="Karanyi Z."/>
            <person name="Krasevec N."/>
            <person name="Kuo A."/>
            <person name="Kusch H."/>
            <person name="LaButti K."/>
            <person name="Lagendijk E.L."/>
            <person name="Lapidus A."/>
            <person name="Levasseur A."/>
            <person name="Lindquist E."/>
            <person name="Lipzen A."/>
            <person name="Logrieco A.F."/>
            <person name="MacCabe A."/>
            <person name="Maekelae M.R."/>
            <person name="Malavazi I."/>
            <person name="Melin P."/>
            <person name="Meyer V."/>
            <person name="Mielnichuk N."/>
            <person name="Miskei M."/>
            <person name="Molnar A.P."/>
            <person name="Mule G."/>
            <person name="Ngan C.Y."/>
            <person name="Orejas M."/>
            <person name="Orosz E."/>
            <person name="Ouedraogo J.P."/>
            <person name="Overkamp K.M."/>
            <person name="Park H.-S."/>
            <person name="Perrone G."/>
            <person name="Piumi F."/>
            <person name="Punt P.J."/>
            <person name="Ram A.F."/>
            <person name="Ramon A."/>
            <person name="Rauscher S."/>
            <person name="Record E."/>
            <person name="Riano-Pachon D.M."/>
            <person name="Robert V."/>
            <person name="Roehrig J."/>
            <person name="Ruller R."/>
            <person name="Salamov A."/>
            <person name="Salih N.S."/>
            <person name="Samson R.A."/>
            <person name="Sandor E."/>
            <person name="Sanguinetti M."/>
            <person name="Schuetze T."/>
            <person name="Sepcic K."/>
            <person name="Shelest E."/>
            <person name="Sherlock G."/>
            <person name="Sophianopoulou V."/>
            <person name="Squina F.M."/>
            <person name="Sun H."/>
            <person name="Susca A."/>
            <person name="Todd R.B."/>
            <person name="Tsang A."/>
            <person name="Unkles S.E."/>
            <person name="van de Wiele N."/>
            <person name="van Rossen-Uffink D."/>
            <person name="Oliveira J.V."/>
            <person name="Vesth T.C."/>
            <person name="Visser J."/>
            <person name="Yu J.-H."/>
            <person name="Zhou M."/>
            <person name="Andersen M.R."/>
            <person name="Archer D.B."/>
            <person name="Baker S.E."/>
            <person name="Benoit I."/>
            <person name="Brakhage A.A."/>
            <person name="Braus G.H."/>
            <person name="Fischer R."/>
            <person name="Frisvad J.C."/>
            <person name="Goldman G.H."/>
            <person name="Houbraken J."/>
            <person name="Oakley B."/>
            <person name="Pocsi I."/>
            <person name="Scazzocchio C."/>
            <person name="Seiboth B."/>
            <person name="vanKuyk P.A."/>
            <person name="Wortman J."/>
            <person name="Dyer P.S."/>
            <person name="Grigoriev I.V."/>
        </authorList>
    </citation>
    <scope>NUCLEOTIDE SEQUENCE [LARGE SCALE GENOMIC DNA]</scope>
    <source>
        <strain evidence="2">CBS 134.48</strain>
    </source>
</reference>
<evidence type="ECO:0000313" key="1">
    <source>
        <dbReference type="EMBL" id="OJI89042.1"/>
    </source>
</evidence>
<dbReference type="VEuPathDB" id="FungiDB:ASPTUDRAFT_50011"/>
<accession>A0A1L9NIN6</accession>
<dbReference type="Proteomes" id="UP000184304">
    <property type="component" value="Unassembled WGS sequence"/>
</dbReference>
<evidence type="ECO:0000313" key="2">
    <source>
        <dbReference type="Proteomes" id="UP000184304"/>
    </source>
</evidence>